<accession>A0A659RYD0</accession>
<evidence type="ECO:0000313" key="12">
    <source>
        <dbReference type="Proteomes" id="UP000297989"/>
    </source>
</evidence>
<gene>
    <name evidence="11" type="primary">coaD</name>
    <name evidence="11" type="ORF">C9F10_30935</name>
</gene>
<reference evidence="11 12" key="1">
    <citation type="submission" date="2018-03" db="EMBL/GenBank/DDBJ databases">
        <title>Non-Typhoidal Salmonella genome sequencing and assembly.</title>
        <authorList>
            <person name="Matchawe C."/>
        </authorList>
    </citation>
    <scope>NUCLEOTIDE SEQUENCE [LARGE SCALE GENOMIC DNA]</scope>
    <source>
        <strain evidence="11 12">8EV</strain>
    </source>
</reference>
<dbReference type="SUPFAM" id="SSF52374">
    <property type="entry name" value="Nucleotidylyl transferase"/>
    <property type="match status" value="1"/>
</dbReference>
<evidence type="ECO:0000256" key="2">
    <source>
        <dbReference type="ARBA" id="ARBA00022679"/>
    </source>
</evidence>
<keyword evidence="1" id="KW-0963">Cytoplasm</keyword>
<evidence type="ECO:0000256" key="5">
    <source>
        <dbReference type="ARBA" id="ARBA00022840"/>
    </source>
</evidence>
<dbReference type="GO" id="GO:0015937">
    <property type="term" value="P:coenzyme A biosynthetic process"/>
    <property type="evidence" value="ECO:0007669"/>
    <property type="project" value="UniProtKB-UniRule"/>
</dbReference>
<keyword evidence="3 11" id="KW-0548">Nucleotidyltransferase</keyword>
<dbReference type="AlphaFoldDB" id="A0A659RYD0"/>
<dbReference type="InterPro" id="IPR004821">
    <property type="entry name" value="Cyt_trans-like"/>
</dbReference>
<evidence type="ECO:0000256" key="9">
    <source>
        <dbReference type="NCBIfam" id="TIGR01510"/>
    </source>
</evidence>
<evidence type="ECO:0000259" key="10">
    <source>
        <dbReference type="Pfam" id="PF01467"/>
    </source>
</evidence>
<dbReference type="InterPro" id="IPR014729">
    <property type="entry name" value="Rossmann-like_a/b/a_fold"/>
</dbReference>
<dbReference type="PANTHER" id="PTHR21342">
    <property type="entry name" value="PHOSPHOPANTETHEINE ADENYLYLTRANSFERASE"/>
    <property type="match status" value="1"/>
</dbReference>
<sequence>VEVVGFSDLMANFARDRQANILIRGLRAVADFEYEMQLAHMNRHLMPQLESVFLMPSKEWSFISSSLVKEVARHQGDVTHFLPDNVHQALMDKLK</sequence>
<dbReference type="EMBL" id="PYKK01002077">
    <property type="protein sequence ID" value="TGD07864.1"/>
    <property type="molecule type" value="Genomic_DNA"/>
</dbReference>
<dbReference type="Proteomes" id="UP000297989">
    <property type="component" value="Unassembled WGS sequence"/>
</dbReference>
<proteinExistence type="predicted"/>
<evidence type="ECO:0000256" key="8">
    <source>
        <dbReference type="ARBA" id="ARBA00029346"/>
    </source>
</evidence>
<evidence type="ECO:0000313" key="11">
    <source>
        <dbReference type="EMBL" id="TGD07864.1"/>
    </source>
</evidence>
<dbReference type="PANTHER" id="PTHR21342:SF1">
    <property type="entry name" value="PHOSPHOPANTETHEINE ADENYLYLTRANSFERASE"/>
    <property type="match status" value="1"/>
</dbReference>
<keyword evidence="2 11" id="KW-0808">Transferase</keyword>
<dbReference type="NCBIfam" id="TIGR01510">
    <property type="entry name" value="coaD_prev_kdtB"/>
    <property type="match status" value="1"/>
</dbReference>
<evidence type="ECO:0000256" key="7">
    <source>
        <dbReference type="ARBA" id="ARBA00022993"/>
    </source>
</evidence>
<evidence type="ECO:0000256" key="4">
    <source>
        <dbReference type="ARBA" id="ARBA00022741"/>
    </source>
</evidence>
<comment type="caution">
    <text evidence="11">The sequence shown here is derived from an EMBL/GenBank/DDBJ whole genome shotgun (WGS) entry which is preliminary data.</text>
</comment>
<protein>
    <recommendedName>
        <fullName evidence="9">Pantetheine-phosphate adenylyltransferase</fullName>
        <ecNumber evidence="9">2.7.7.3</ecNumber>
    </recommendedName>
</protein>
<organism evidence="11 12">
    <name type="scientific">Salmonella enterica subsp. enterica serovar Poona</name>
    <dbReference type="NCBI Taxonomy" id="436295"/>
    <lineage>
        <taxon>Bacteria</taxon>
        <taxon>Pseudomonadati</taxon>
        <taxon>Pseudomonadota</taxon>
        <taxon>Gammaproteobacteria</taxon>
        <taxon>Enterobacterales</taxon>
        <taxon>Enterobacteriaceae</taxon>
        <taxon>Salmonella</taxon>
    </lineage>
</organism>
<dbReference type="GO" id="GO:0005524">
    <property type="term" value="F:ATP binding"/>
    <property type="evidence" value="ECO:0007669"/>
    <property type="project" value="UniProtKB-KW"/>
</dbReference>
<evidence type="ECO:0000256" key="6">
    <source>
        <dbReference type="ARBA" id="ARBA00022842"/>
    </source>
</evidence>
<keyword evidence="5" id="KW-0067">ATP-binding</keyword>
<keyword evidence="7" id="KW-0173">Coenzyme A biosynthesis</keyword>
<name>A0A659RYD0_SALET</name>
<dbReference type="PRINTS" id="PR01020">
    <property type="entry name" value="LPSBIOSNTHSS"/>
</dbReference>
<dbReference type="InterPro" id="IPR001980">
    <property type="entry name" value="PPAT"/>
</dbReference>
<dbReference type="EC" id="2.7.7.3" evidence="9"/>
<dbReference type="Gene3D" id="3.40.50.620">
    <property type="entry name" value="HUPs"/>
    <property type="match status" value="1"/>
</dbReference>
<comment type="catalytic activity">
    <reaction evidence="8">
        <text>(R)-4'-phosphopantetheine + ATP + H(+) = 3'-dephospho-CoA + diphosphate</text>
        <dbReference type="Rhea" id="RHEA:19801"/>
        <dbReference type="ChEBI" id="CHEBI:15378"/>
        <dbReference type="ChEBI" id="CHEBI:30616"/>
        <dbReference type="ChEBI" id="CHEBI:33019"/>
        <dbReference type="ChEBI" id="CHEBI:57328"/>
        <dbReference type="ChEBI" id="CHEBI:61723"/>
        <dbReference type="EC" id="2.7.7.3"/>
    </reaction>
</comment>
<feature type="non-terminal residue" evidence="11">
    <location>
        <position position="1"/>
    </location>
</feature>
<keyword evidence="4" id="KW-0547">Nucleotide-binding</keyword>
<dbReference type="GO" id="GO:0004595">
    <property type="term" value="F:pantetheine-phosphate adenylyltransferase activity"/>
    <property type="evidence" value="ECO:0007669"/>
    <property type="project" value="UniProtKB-UniRule"/>
</dbReference>
<keyword evidence="6" id="KW-0460">Magnesium</keyword>
<evidence type="ECO:0000256" key="3">
    <source>
        <dbReference type="ARBA" id="ARBA00022695"/>
    </source>
</evidence>
<evidence type="ECO:0000256" key="1">
    <source>
        <dbReference type="ARBA" id="ARBA00022490"/>
    </source>
</evidence>
<feature type="domain" description="Cytidyltransferase-like" evidence="10">
    <location>
        <begin position="3"/>
        <end position="70"/>
    </location>
</feature>
<dbReference type="Pfam" id="PF01467">
    <property type="entry name" value="CTP_transf_like"/>
    <property type="match status" value="1"/>
</dbReference>